<organism evidence="2 3">
    <name type="scientific">Planococcus koreensis</name>
    <dbReference type="NCBI Taxonomy" id="112331"/>
    <lineage>
        <taxon>Bacteria</taxon>
        <taxon>Bacillati</taxon>
        <taxon>Bacillota</taxon>
        <taxon>Bacilli</taxon>
        <taxon>Bacillales</taxon>
        <taxon>Caryophanaceae</taxon>
        <taxon>Planococcus</taxon>
    </lineage>
</organism>
<accession>A0A7W8CR14</accession>
<evidence type="ECO:0000313" key="3">
    <source>
        <dbReference type="Proteomes" id="UP000525923"/>
    </source>
</evidence>
<feature type="transmembrane region" description="Helical" evidence="1">
    <location>
        <begin position="41"/>
        <end position="69"/>
    </location>
</feature>
<keyword evidence="1" id="KW-0472">Membrane</keyword>
<keyword evidence="1" id="KW-0812">Transmembrane</keyword>
<reference evidence="2 3" key="1">
    <citation type="submission" date="2020-08" db="EMBL/GenBank/DDBJ databases">
        <title>Genomic Encyclopedia of Type Strains, Phase IV (KMG-IV): sequencing the most valuable type-strain genomes for metagenomic binning, comparative biology and taxonomic classification.</title>
        <authorList>
            <person name="Goeker M."/>
        </authorList>
    </citation>
    <scope>NUCLEOTIDE SEQUENCE [LARGE SCALE GENOMIC DNA]</scope>
    <source>
        <strain evidence="2 3">DSM 15895</strain>
    </source>
</reference>
<dbReference type="AlphaFoldDB" id="A0A7W8CR14"/>
<comment type="caution">
    <text evidence="2">The sequence shown here is derived from an EMBL/GenBank/DDBJ whole genome shotgun (WGS) entry which is preliminary data.</text>
</comment>
<dbReference type="RefSeq" id="WP_135504370.1">
    <property type="nucleotide sequence ID" value="NZ_JACHHE010000003.1"/>
</dbReference>
<evidence type="ECO:0000256" key="1">
    <source>
        <dbReference type="SAM" id="Phobius"/>
    </source>
</evidence>
<name>A0A7W8CR14_9BACL</name>
<keyword evidence="3" id="KW-1185">Reference proteome</keyword>
<keyword evidence="1" id="KW-1133">Transmembrane helix</keyword>
<evidence type="ECO:0008006" key="4">
    <source>
        <dbReference type="Google" id="ProtNLM"/>
    </source>
</evidence>
<proteinExistence type="predicted"/>
<gene>
    <name evidence="2" type="ORF">HNQ44_001415</name>
</gene>
<protein>
    <recommendedName>
        <fullName evidence="4">DUF3311 domain-containing protein</fullName>
    </recommendedName>
</protein>
<sequence length="75" mass="8660">MLQKQKKILIIGFLLILFPPLFIFASGIPTLTELFGLGEGFAYMLAYFLFFMIFAGMILVNIVIFKAFFKKKRND</sequence>
<evidence type="ECO:0000313" key="2">
    <source>
        <dbReference type="EMBL" id="MBB5179991.1"/>
    </source>
</evidence>
<dbReference type="Proteomes" id="UP000525923">
    <property type="component" value="Unassembled WGS sequence"/>
</dbReference>
<dbReference type="EMBL" id="JACHHE010000003">
    <property type="protein sequence ID" value="MBB5179991.1"/>
    <property type="molecule type" value="Genomic_DNA"/>
</dbReference>